<evidence type="ECO:0000313" key="7">
    <source>
        <dbReference type="Proteomes" id="UP001311915"/>
    </source>
</evidence>
<name>A0AAV9M094_9SOLN</name>
<dbReference type="PANTHER" id="PTHR45614">
    <property type="entry name" value="MYB PROTEIN-RELATED"/>
    <property type="match status" value="1"/>
</dbReference>
<comment type="subcellular location">
    <subcellularLocation>
        <location evidence="1">Nucleus</location>
    </subcellularLocation>
</comment>
<feature type="domain" description="Myb-like" evidence="4">
    <location>
        <begin position="4"/>
        <end position="55"/>
    </location>
</feature>
<feature type="domain" description="HTH myb-type" evidence="5">
    <location>
        <begin position="61"/>
        <end position="90"/>
    </location>
</feature>
<organism evidence="6 7">
    <name type="scientific">Solanum pinnatisectum</name>
    <name type="common">tansyleaf nightshade</name>
    <dbReference type="NCBI Taxonomy" id="50273"/>
    <lineage>
        <taxon>Eukaryota</taxon>
        <taxon>Viridiplantae</taxon>
        <taxon>Streptophyta</taxon>
        <taxon>Embryophyta</taxon>
        <taxon>Tracheophyta</taxon>
        <taxon>Spermatophyta</taxon>
        <taxon>Magnoliopsida</taxon>
        <taxon>eudicotyledons</taxon>
        <taxon>Gunneridae</taxon>
        <taxon>Pentapetalae</taxon>
        <taxon>asterids</taxon>
        <taxon>lamiids</taxon>
        <taxon>Solanales</taxon>
        <taxon>Solanaceae</taxon>
        <taxon>Solanoideae</taxon>
        <taxon>Solaneae</taxon>
        <taxon>Solanum</taxon>
    </lineage>
</organism>
<dbReference type="AlphaFoldDB" id="A0AAV9M094"/>
<evidence type="ECO:0000256" key="3">
    <source>
        <dbReference type="SAM" id="Phobius"/>
    </source>
</evidence>
<feature type="domain" description="HTH myb-type" evidence="5">
    <location>
        <begin position="4"/>
        <end position="59"/>
    </location>
</feature>
<sequence>MKKKNQIKRRYWNHEEDNLLQKLVEEYGVENWYLISKLIPNRYGKSYRLRWCDKLSSQVDHQPFNPEEDDTIIKAYAQFGNQWALIARLLLVRTNNHPSMSEDLTFENPQLLLKRSLSIRIGTNPCSSYEFDLSNLDFSKFPQLCLYPPDATPGKILHILVVSPVISDPSTSLSPFESDLSNLNFSRFPKLSLYPRITSLGGIFPLSVVSLVISDPLTSLSLSLP</sequence>
<dbReference type="Proteomes" id="UP001311915">
    <property type="component" value="Unassembled WGS sequence"/>
</dbReference>
<gene>
    <name evidence="6" type="ORF">R3W88_024344</name>
</gene>
<dbReference type="InterPro" id="IPR001005">
    <property type="entry name" value="SANT/Myb"/>
</dbReference>
<dbReference type="PROSITE" id="PS51294">
    <property type="entry name" value="HTH_MYB"/>
    <property type="match status" value="2"/>
</dbReference>
<protein>
    <submittedName>
        <fullName evidence="6">Uncharacterized protein</fullName>
    </submittedName>
</protein>
<evidence type="ECO:0000256" key="1">
    <source>
        <dbReference type="ARBA" id="ARBA00004123"/>
    </source>
</evidence>
<keyword evidence="7" id="KW-1185">Reference proteome</keyword>
<dbReference type="Pfam" id="PF13921">
    <property type="entry name" value="Myb_DNA-bind_6"/>
    <property type="match status" value="1"/>
</dbReference>
<proteinExistence type="predicted"/>
<keyword evidence="3" id="KW-0472">Membrane</keyword>
<dbReference type="InterPro" id="IPR009057">
    <property type="entry name" value="Homeodomain-like_sf"/>
</dbReference>
<dbReference type="GO" id="GO:0000981">
    <property type="term" value="F:DNA-binding transcription factor activity, RNA polymerase II-specific"/>
    <property type="evidence" value="ECO:0007669"/>
    <property type="project" value="TreeGrafter"/>
</dbReference>
<keyword evidence="3" id="KW-1133">Transmembrane helix</keyword>
<reference evidence="6 7" key="1">
    <citation type="submission" date="2023-10" db="EMBL/GenBank/DDBJ databases">
        <title>Genome-Wide Identification Analysis in wild type Solanum Pinnatisectum Reveals Some Genes Defensing Phytophthora Infestans.</title>
        <authorList>
            <person name="Sun C."/>
        </authorList>
    </citation>
    <scope>NUCLEOTIDE SEQUENCE [LARGE SCALE GENOMIC DNA]</scope>
    <source>
        <strain evidence="6">LQN</strain>
        <tissue evidence="6">Leaf</tissue>
    </source>
</reference>
<dbReference type="GO" id="GO:0000978">
    <property type="term" value="F:RNA polymerase II cis-regulatory region sequence-specific DNA binding"/>
    <property type="evidence" value="ECO:0007669"/>
    <property type="project" value="TreeGrafter"/>
</dbReference>
<evidence type="ECO:0000313" key="6">
    <source>
        <dbReference type="EMBL" id="KAK4731356.1"/>
    </source>
</evidence>
<dbReference type="InterPro" id="IPR017930">
    <property type="entry name" value="Myb_dom"/>
</dbReference>
<evidence type="ECO:0000259" key="4">
    <source>
        <dbReference type="PROSITE" id="PS50090"/>
    </source>
</evidence>
<dbReference type="Gene3D" id="1.10.10.60">
    <property type="entry name" value="Homeodomain-like"/>
    <property type="match status" value="2"/>
</dbReference>
<dbReference type="CDD" id="cd00167">
    <property type="entry name" value="SANT"/>
    <property type="match status" value="2"/>
</dbReference>
<feature type="transmembrane region" description="Helical" evidence="3">
    <location>
        <begin position="193"/>
        <end position="213"/>
    </location>
</feature>
<dbReference type="GO" id="GO:0005634">
    <property type="term" value="C:nucleus"/>
    <property type="evidence" value="ECO:0007669"/>
    <property type="project" value="UniProtKB-SubCell"/>
</dbReference>
<dbReference type="SMART" id="SM00717">
    <property type="entry name" value="SANT"/>
    <property type="match status" value="2"/>
</dbReference>
<dbReference type="PROSITE" id="PS50090">
    <property type="entry name" value="MYB_LIKE"/>
    <property type="match status" value="1"/>
</dbReference>
<dbReference type="SUPFAM" id="SSF46689">
    <property type="entry name" value="Homeodomain-like"/>
    <property type="match status" value="1"/>
</dbReference>
<dbReference type="InterPro" id="IPR050560">
    <property type="entry name" value="MYB_TF"/>
</dbReference>
<comment type="caution">
    <text evidence="6">The sequence shown here is derived from an EMBL/GenBank/DDBJ whole genome shotgun (WGS) entry which is preliminary data.</text>
</comment>
<dbReference type="EMBL" id="JAWPEI010000003">
    <property type="protein sequence ID" value="KAK4731356.1"/>
    <property type="molecule type" value="Genomic_DNA"/>
</dbReference>
<evidence type="ECO:0000259" key="5">
    <source>
        <dbReference type="PROSITE" id="PS51294"/>
    </source>
</evidence>
<keyword evidence="3" id="KW-0812">Transmembrane</keyword>
<accession>A0AAV9M094</accession>
<dbReference type="PANTHER" id="PTHR45614:SF295">
    <property type="entry name" value="SUCROSE RESPONSIVE ELEMENT BINDING PROTEIN"/>
    <property type="match status" value="1"/>
</dbReference>
<evidence type="ECO:0000256" key="2">
    <source>
        <dbReference type="ARBA" id="ARBA00023242"/>
    </source>
</evidence>
<keyword evidence="2" id="KW-0539">Nucleus</keyword>
<dbReference type="GO" id="GO:0010597">
    <property type="term" value="P:green leaf volatile biosynthetic process"/>
    <property type="evidence" value="ECO:0007669"/>
    <property type="project" value="UniProtKB-ARBA"/>
</dbReference>